<dbReference type="InterPro" id="IPR001810">
    <property type="entry name" value="F-box_dom"/>
</dbReference>
<evidence type="ECO:0000313" key="4">
    <source>
        <dbReference type="Proteomes" id="UP000823388"/>
    </source>
</evidence>
<sequence>MGNAREMAIDSDDGGGGGGCGGAKRQKVDERGVRREAVGADGGCGSADRISSLPDELRQRILTRLAFKDAIRTGVLARGWRDLWKSRWPHSASVEVRLSSRNALRRELDALARKPHPRRRLDRFSLVVKKCNLKTSELRGFTDYAAECRVEDLHVEVRKGIEGKLNFPLSSPLLARLSLRRIGVISSLYYKGAQPFRALEVIRLHSVSISEVGFKNMMALCPSLLALNLRACHCDYFFYRPDIKRKRRSLVMPPNLRTVTVADCWGCASLNLVPVPCLRSFCYRGDFVNAPFFLPSDAALGDLYIQFADSVAELHNTKKLSDSLPKDLSGLNVLTVCCNALEVASRLLSIDDGANGMLPNINLHNLRELQLIMLRMEASNLADLYVFFKTFQCPNLERLFVQLPASMAMEGGSIGEVREEPPEDDLYNLLMVKVMNFNWRCSEVQLVSFLLRKASSLRKLLIVSPNVTPPDLPCVEADLLILKEALANGKIILSESDDITTQPYHSEVFIMD</sequence>
<organism evidence="3 4">
    <name type="scientific">Panicum virgatum</name>
    <name type="common">Blackwell switchgrass</name>
    <dbReference type="NCBI Taxonomy" id="38727"/>
    <lineage>
        <taxon>Eukaryota</taxon>
        <taxon>Viridiplantae</taxon>
        <taxon>Streptophyta</taxon>
        <taxon>Embryophyta</taxon>
        <taxon>Tracheophyta</taxon>
        <taxon>Spermatophyta</taxon>
        <taxon>Magnoliopsida</taxon>
        <taxon>Liliopsida</taxon>
        <taxon>Poales</taxon>
        <taxon>Poaceae</taxon>
        <taxon>PACMAD clade</taxon>
        <taxon>Panicoideae</taxon>
        <taxon>Panicodae</taxon>
        <taxon>Paniceae</taxon>
        <taxon>Panicinae</taxon>
        <taxon>Panicum</taxon>
        <taxon>Panicum sect. Hiantes</taxon>
    </lineage>
</organism>
<proteinExistence type="predicted"/>
<accession>A0A8T0S651</accession>
<dbReference type="OrthoDB" id="672536at2759"/>
<dbReference type="PROSITE" id="PS50181">
    <property type="entry name" value="FBOX"/>
    <property type="match status" value="1"/>
</dbReference>
<protein>
    <recommendedName>
        <fullName evidence="2">F-box domain-containing protein</fullName>
    </recommendedName>
</protein>
<dbReference type="PANTHER" id="PTHR34145:SF65">
    <property type="entry name" value="FBD DOMAIN-CONTAINING PROTEIN"/>
    <property type="match status" value="1"/>
</dbReference>
<keyword evidence="4" id="KW-1185">Reference proteome</keyword>
<dbReference type="InterPro" id="IPR053781">
    <property type="entry name" value="F-box_AtFBL13-like"/>
</dbReference>
<dbReference type="SUPFAM" id="SSF52047">
    <property type="entry name" value="RNI-like"/>
    <property type="match status" value="1"/>
</dbReference>
<evidence type="ECO:0000313" key="3">
    <source>
        <dbReference type="EMBL" id="KAG2593677.1"/>
    </source>
</evidence>
<dbReference type="InterPro" id="IPR036047">
    <property type="entry name" value="F-box-like_dom_sf"/>
</dbReference>
<dbReference type="AlphaFoldDB" id="A0A8T0S651"/>
<evidence type="ECO:0000259" key="2">
    <source>
        <dbReference type="PROSITE" id="PS50181"/>
    </source>
</evidence>
<comment type="caution">
    <text evidence="3">The sequence shown here is derived from an EMBL/GenBank/DDBJ whole genome shotgun (WGS) entry which is preliminary data.</text>
</comment>
<reference evidence="3" key="1">
    <citation type="submission" date="2020-05" db="EMBL/GenBank/DDBJ databases">
        <title>WGS assembly of Panicum virgatum.</title>
        <authorList>
            <person name="Lovell J.T."/>
            <person name="Jenkins J."/>
            <person name="Shu S."/>
            <person name="Juenger T.E."/>
            <person name="Schmutz J."/>
        </authorList>
    </citation>
    <scope>NUCLEOTIDE SEQUENCE</scope>
    <source>
        <strain evidence="3">AP13</strain>
    </source>
</reference>
<gene>
    <name evidence="3" type="ORF">PVAP13_5NG012564</name>
</gene>
<dbReference type="CDD" id="cd22160">
    <property type="entry name" value="F-box_AtFBL13-like"/>
    <property type="match status" value="1"/>
</dbReference>
<evidence type="ECO:0000256" key="1">
    <source>
        <dbReference type="SAM" id="MobiDB-lite"/>
    </source>
</evidence>
<name>A0A8T0S651_PANVG</name>
<dbReference type="SUPFAM" id="SSF81383">
    <property type="entry name" value="F-box domain"/>
    <property type="match status" value="1"/>
</dbReference>
<feature type="compositionally biased region" description="Basic and acidic residues" evidence="1">
    <location>
        <begin position="26"/>
        <end position="38"/>
    </location>
</feature>
<dbReference type="Pfam" id="PF00646">
    <property type="entry name" value="F-box"/>
    <property type="match status" value="1"/>
</dbReference>
<dbReference type="PANTHER" id="PTHR34145">
    <property type="entry name" value="OS02G0105600 PROTEIN"/>
    <property type="match status" value="1"/>
</dbReference>
<dbReference type="InterPro" id="IPR032675">
    <property type="entry name" value="LRR_dom_sf"/>
</dbReference>
<dbReference type="Gene3D" id="3.80.10.10">
    <property type="entry name" value="Ribonuclease Inhibitor"/>
    <property type="match status" value="1"/>
</dbReference>
<feature type="region of interest" description="Disordered" evidence="1">
    <location>
        <begin position="1"/>
        <end position="45"/>
    </location>
</feature>
<dbReference type="Pfam" id="PF23622">
    <property type="entry name" value="LRR_At1g61320_AtMIF1"/>
    <property type="match status" value="1"/>
</dbReference>
<dbReference type="EMBL" id="CM029046">
    <property type="protein sequence ID" value="KAG2593677.1"/>
    <property type="molecule type" value="Genomic_DNA"/>
</dbReference>
<feature type="domain" description="F-box" evidence="2">
    <location>
        <begin position="47"/>
        <end position="91"/>
    </location>
</feature>
<dbReference type="InterPro" id="IPR053772">
    <property type="entry name" value="At1g61320/At1g61330-like"/>
</dbReference>
<dbReference type="InterPro" id="IPR055357">
    <property type="entry name" value="LRR_At1g61320_AtMIF1"/>
</dbReference>
<dbReference type="Proteomes" id="UP000823388">
    <property type="component" value="Chromosome 5N"/>
</dbReference>